<evidence type="ECO:0000256" key="1">
    <source>
        <dbReference type="SAM" id="MobiDB-lite"/>
    </source>
</evidence>
<comment type="caution">
    <text evidence="2">The sequence shown here is derived from an EMBL/GenBank/DDBJ whole genome shotgun (WGS) entry which is preliminary data.</text>
</comment>
<sequence length="189" mass="20820">MPMGHAATPALCCSVSFTAACRPQHSQGPRSRSGEAPPCRPTGRIFNWAPDPYRHLRCSGETRPESPAVFGPTALGSLQPAVQHETTASGPCPRGRASFAPRTLWGRHGGPATPGYRRQCNTSARTRIGPEKVRFLTFSRRPLRSEKFRRAPSLDPWPRPKLGTAIVRKKQEPAHTHLGYEVIMVIVRP</sequence>
<proteinExistence type="predicted"/>
<dbReference type="EMBL" id="JANPWB010000001">
    <property type="protein sequence ID" value="KAJ1218675.1"/>
    <property type="molecule type" value="Genomic_DNA"/>
</dbReference>
<dbReference type="Proteomes" id="UP001066276">
    <property type="component" value="Chromosome 1_1"/>
</dbReference>
<dbReference type="AlphaFoldDB" id="A0AAV7WXQ2"/>
<name>A0AAV7WXQ2_PLEWA</name>
<feature type="region of interest" description="Disordered" evidence="1">
    <location>
        <begin position="23"/>
        <end position="44"/>
    </location>
</feature>
<gene>
    <name evidence="2" type="ORF">NDU88_006252</name>
</gene>
<evidence type="ECO:0008006" key="4">
    <source>
        <dbReference type="Google" id="ProtNLM"/>
    </source>
</evidence>
<reference evidence="2" key="1">
    <citation type="journal article" date="2022" name="bioRxiv">
        <title>Sequencing and chromosome-scale assembly of the giantPleurodeles waltlgenome.</title>
        <authorList>
            <person name="Brown T."/>
            <person name="Elewa A."/>
            <person name="Iarovenko S."/>
            <person name="Subramanian E."/>
            <person name="Araus A.J."/>
            <person name="Petzold A."/>
            <person name="Susuki M."/>
            <person name="Suzuki K.-i.T."/>
            <person name="Hayashi T."/>
            <person name="Toyoda A."/>
            <person name="Oliveira C."/>
            <person name="Osipova E."/>
            <person name="Leigh N.D."/>
            <person name="Simon A."/>
            <person name="Yun M.H."/>
        </authorList>
    </citation>
    <scope>NUCLEOTIDE SEQUENCE</scope>
    <source>
        <strain evidence="2">20211129_DDA</strain>
        <tissue evidence="2">Liver</tissue>
    </source>
</reference>
<evidence type="ECO:0000313" key="3">
    <source>
        <dbReference type="Proteomes" id="UP001066276"/>
    </source>
</evidence>
<evidence type="ECO:0000313" key="2">
    <source>
        <dbReference type="EMBL" id="KAJ1218675.1"/>
    </source>
</evidence>
<protein>
    <recommendedName>
        <fullName evidence="4">Secreted protein</fullName>
    </recommendedName>
</protein>
<organism evidence="2 3">
    <name type="scientific">Pleurodeles waltl</name>
    <name type="common">Iberian ribbed newt</name>
    <dbReference type="NCBI Taxonomy" id="8319"/>
    <lineage>
        <taxon>Eukaryota</taxon>
        <taxon>Metazoa</taxon>
        <taxon>Chordata</taxon>
        <taxon>Craniata</taxon>
        <taxon>Vertebrata</taxon>
        <taxon>Euteleostomi</taxon>
        <taxon>Amphibia</taxon>
        <taxon>Batrachia</taxon>
        <taxon>Caudata</taxon>
        <taxon>Salamandroidea</taxon>
        <taxon>Salamandridae</taxon>
        <taxon>Pleurodelinae</taxon>
        <taxon>Pleurodeles</taxon>
    </lineage>
</organism>
<keyword evidence="3" id="KW-1185">Reference proteome</keyword>
<accession>A0AAV7WXQ2</accession>
<feature type="region of interest" description="Disordered" evidence="1">
    <location>
        <begin position="82"/>
        <end position="101"/>
    </location>
</feature>